<dbReference type="InterPro" id="IPR036866">
    <property type="entry name" value="RibonucZ/Hydroxyglut_hydro"/>
</dbReference>
<feature type="signal peptide" evidence="1">
    <location>
        <begin position="1"/>
        <end position="20"/>
    </location>
</feature>
<dbReference type="EMBL" id="QREV01000018">
    <property type="protein sequence ID" value="RDU49380.1"/>
    <property type="molecule type" value="Genomic_DNA"/>
</dbReference>
<dbReference type="GO" id="GO:0016787">
    <property type="term" value="F:hydrolase activity"/>
    <property type="evidence" value="ECO:0007669"/>
    <property type="project" value="UniProtKB-KW"/>
</dbReference>
<accession>A0A3D8HF51</accession>
<dbReference type="InterPro" id="IPR050114">
    <property type="entry name" value="UPF0173_UPF0282_UlaG_hydrolase"/>
</dbReference>
<feature type="chain" id="PRO_5017756320" evidence="1">
    <location>
        <begin position="21"/>
        <end position="241"/>
    </location>
</feature>
<dbReference type="Proteomes" id="UP000629596">
    <property type="component" value="Unassembled WGS sequence"/>
</dbReference>
<evidence type="ECO:0000313" key="5">
    <source>
        <dbReference type="Proteomes" id="UP000629596"/>
    </source>
</evidence>
<dbReference type="SUPFAM" id="SSF56281">
    <property type="entry name" value="Metallo-hydrolase/oxidoreductase"/>
    <property type="match status" value="1"/>
</dbReference>
<dbReference type="PANTHER" id="PTHR43546">
    <property type="entry name" value="UPF0173 METAL-DEPENDENT HYDROLASE MJ1163-RELATED"/>
    <property type="match status" value="1"/>
</dbReference>
<evidence type="ECO:0000313" key="2">
    <source>
        <dbReference type="EMBL" id="MBC8601925.1"/>
    </source>
</evidence>
<comment type="caution">
    <text evidence="3">The sequence shown here is derived from an EMBL/GenBank/DDBJ whole genome shotgun (WGS) entry which is preliminary data.</text>
</comment>
<proteinExistence type="predicted"/>
<dbReference type="EMBL" id="JACRTI010000018">
    <property type="protein sequence ID" value="MBC8601925.1"/>
    <property type="molecule type" value="Genomic_DNA"/>
</dbReference>
<dbReference type="Pfam" id="PF13483">
    <property type="entry name" value="Lactamase_B_3"/>
    <property type="match status" value="1"/>
</dbReference>
<evidence type="ECO:0000256" key="1">
    <source>
        <dbReference type="SAM" id="SignalP"/>
    </source>
</evidence>
<reference evidence="3 4" key="1">
    <citation type="submission" date="2018-07" db="EMBL/GenBank/DDBJ databases">
        <title>Parabacteroides acidifaciens nov. sp., isolated from human feces.</title>
        <authorList>
            <person name="Wang Y.J."/>
        </authorList>
    </citation>
    <scope>NUCLEOTIDE SEQUENCE [LARGE SCALE GENOMIC DNA]</scope>
    <source>
        <strain evidence="3 4">426-9</strain>
    </source>
</reference>
<reference evidence="2 5" key="2">
    <citation type="submission" date="2020-08" db="EMBL/GenBank/DDBJ databases">
        <title>Genome public.</title>
        <authorList>
            <person name="Liu C."/>
            <person name="Sun Q."/>
        </authorList>
    </citation>
    <scope>NUCLEOTIDE SEQUENCE [LARGE SCALE GENOMIC DNA]</scope>
    <source>
        <strain evidence="2 5">426_9</strain>
    </source>
</reference>
<protein>
    <submittedName>
        <fullName evidence="3">MBL fold metallo-hydrolase</fullName>
    </submittedName>
</protein>
<name>A0A3D8HF51_9BACT</name>
<gene>
    <name evidence="3" type="ORF">DWU89_09595</name>
    <name evidence="2" type="ORF">H8784_09370</name>
</gene>
<evidence type="ECO:0000313" key="3">
    <source>
        <dbReference type="EMBL" id="RDU49380.1"/>
    </source>
</evidence>
<organism evidence="3 4">
    <name type="scientific">Parabacteroides acidifaciens</name>
    <dbReference type="NCBI Taxonomy" id="2290935"/>
    <lineage>
        <taxon>Bacteria</taxon>
        <taxon>Pseudomonadati</taxon>
        <taxon>Bacteroidota</taxon>
        <taxon>Bacteroidia</taxon>
        <taxon>Bacteroidales</taxon>
        <taxon>Tannerellaceae</taxon>
        <taxon>Parabacteroides</taxon>
    </lineage>
</organism>
<dbReference type="Proteomes" id="UP000256321">
    <property type="component" value="Unassembled WGS sequence"/>
</dbReference>
<keyword evidence="3" id="KW-0378">Hydrolase</keyword>
<keyword evidence="5" id="KW-1185">Reference proteome</keyword>
<dbReference type="Gene3D" id="3.60.15.10">
    <property type="entry name" value="Ribonuclease Z/Hydroxyacylglutathione hydrolase-like"/>
    <property type="match status" value="1"/>
</dbReference>
<dbReference type="AlphaFoldDB" id="A0A3D8HF51"/>
<dbReference type="PANTHER" id="PTHR43546:SF3">
    <property type="entry name" value="UPF0173 METAL-DEPENDENT HYDROLASE MJ1163"/>
    <property type="match status" value="1"/>
</dbReference>
<sequence>MKHLLFILMSSLFAYTSLSAGNFTVDKLKTRDGGELAITFIKHASLMIEYGGHVIQVDPVSEYANYATFPKADIILITHEHGDHLDKKAIAASEKAGTLIIANENSQKIIGKGTVMKNGDKLKPTDYLTIEAVPAYNTTPGREKFHPRHRDNGYILTLGGTRIYIAGDTEDIPELKNLKDIDIAFLPVNQPYTMTVPQAANAARMFSPKILYPYHYGDTKISELKEALQGSGVEVRIREMQ</sequence>
<evidence type="ECO:0000313" key="4">
    <source>
        <dbReference type="Proteomes" id="UP000256321"/>
    </source>
</evidence>
<keyword evidence="1" id="KW-0732">Signal</keyword>